<dbReference type="InterPro" id="IPR022671">
    <property type="entry name" value="Ribosomal_uL2_CS"/>
</dbReference>
<keyword evidence="8" id="KW-1185">Reference proteome</keyword>
<dbReference type="GO" id="GO:0005762">
    <property type="term" value="C:mitochondrial large ribosomal subunit"/>
    <property type="evidence" value="ECO:0007669"/>
    <property type="project" value="TreeGrafter"/>
</dbReference>
<dbReference type="Pfam" id="PF03947">
    <property type="entry name" value="Ribosomal_L2_C"/>
    <property type="match status" value="1"/>
</dbReference>
<comment type="caution">
    <text evidence="7">The sequence shown here is derived from an EMBL/GenBank/DDBJ whole genome shotgun (WGS) entry which is preliminary data.</text>
</comment>
<proteinExistence type="inferred from homology"/>
<sequence length="445" mass="48365">MSGLSRGVAPTMRPILRSCIPSTSRIQQPRVRSYATVGQDAGLPETSGSSDEPVFGTTQPKREETAIVKRMWGKGIPQTNNFRHVIRVVHPHLWKHGPITELTYAKRKTGGRSRGKKVNRNIGGGHKQRIRIVDFWRYEPGIHDVIRIEYDPGRTAHIALIRKRGESTDVPPEQGAILAEQPTQQKDGKSRHEVRGGWSYILAPDGLRAGDTVLSYRKGIPAGTVEGWDGLDPDKPDLSNLSTRALGLLRTHTVRPGNVLPLYLIPAGTVVHNLSLDTGGRMQLCRAAGACATIVAHHSVTGENVGGTDVFDMGHLPREDGTFTKARGTVLVKLQSGEIRKIAPGAIATIGVVSNKEHQQRSIGTAGRARRMGRRPTVRGVAMNATDHPMGGGKGKSKRGKTGISATGIRKFVRTRKPRMKKGNKAVVLQRPIRGIQHPGPAAKK</sequence>
<dbReference type="InterPro" id="IPR002171">
    <property type="entry name" value="Ribosomal_uL2"/>
</dbReference>
<dbReference type="InterPro" id="IPR014722">
    <property type="entry name" value="Rib_uL2_dom2"/>
</dbReference>
<evidence type="ECO:0000256" key="3">
    <source>
        <dbReference type="ARBA" id="ARBA00023274"/>
    </source>
</evidence>
<comment type="similarity">
    <text evidence="1">Belongs to the universal ribosomal protein uL2 family.</text>
</comment>
<dbReference type="GO" id="GO:0003723">
    <property type="term" value="F:RNA binding"/>
    <property type="evidence" value="ECO:0007669"/>
    <property type="project" value="TreeGrafter"/>
</dbReference>
<dbReference type="PROSITE" id="PS00467">
    <property type="entry name" value="RIBOSOMAL_L2"/>
    <property type="match status" value="1"/>
</dbReference>
<dbReference type="Gene3D" id="2.30.30.30">
    <property type="match status" value="1"/>
</dbReference>
<dbReference type="EMBL" id="MCFC01000002">
    <property type="protein sequence ID" value="ORY34826.1"/>
    <property type="molecule type" value="Genomic_DNA"/>
</dbReference>
<evidence type="ECO:0000256" key="1">
    <source>
        <dbReference type="ARBA" id="ARBA00005636"/>
    </source>
</evidence>
<dbReference type="STRING" id="71784.A0A1Y2BJ78"/>
<keyword evidence="2" id="KW-0689">Ribosomal protein</keyword>
<feature type="region of interest" description="Disordered" evidence="4">
    <location>
        <begin position="30"/>
        <end position="60"/>
    </location>
</feature>
<dbReference type="PANTHER" id="PTHR13691:SF5">
    <property type="entry name" value="LARGE RIBOSOMAL SUBUNIT PROTEIN UL2M"/>
    <property type="match status" value="1"/>
</dbReference>
<dbReference type="FunCoup" id="A0A1Y2BJ78">
    <property type="interactions" value="99"/>
</dbReference>
<dbReference type="GO" id="GO:0003735">
    <property type="term" value="F:structural constituent of ribosome"/>
    <property type="evidence" value="ECO:0007669"/>
    <property type="project" value="InterPro"/>
</dbReference>
<dbReference type="Gene3D" id="2.40.50.140">
    <property type="entry name" value="Nucleic acid-binding proteins"/>
    <property type="match status" value="1"/>
</dbReference>
<evidence type="ECO:0000256" key="4">
    <source>
        <dbReference type="SAM" id="MobiDB-lite"/>
    </source>
</evidence>
<evidence type="ECO:0000313" key="7">
    <source>
        <dbReference type="EMBL" id="ORY34826.1"/>
    </source>
</evidence>
<dbReference type="InterPro" id="IPR022669">
    <property type="entry name" value="Ribosomal_uL2_C"/>
</dbReference>
<keyword evidence="3" id="KW-0687">Ribonucleoprotein</keyword>
<evidence type="ECO:0000313" key="8">
    <source>
        <dbReference type="Proteomes" id="UP000193986"/>
    </source>
</evidence>
<dbReference type="AlphaFoldDB" id="A0A1Y2BJ78"/>
<accession>A0A1Y2BJ78</accession>
<dbReference type="Gene3D" id="4.10.950.10">
    <property type="entry name" value="Ribosomal protein L2, domain 3"/>
    <property type="match status" value="1"/>
</dbReference>
<dbReference type="SUPFAM" id="SSF50104">
    <property type="entry name" value="Translation proteins SH3-like domain"/>
    <property type="match status" value="1"/>
</dbReference>
<dbReference type="Proteomes" id="UP000193986">
    <property type="component" value="Unassembled WGS sequence"/>
</dbReference>
<dbReference type="SMART" id="SM01383">
    <property type="entry name" value="Ribosomal_L2"/>
    <property type="match status" value="1"/>
</dbReference>
<dbReference type="Pfam" id="PF00181">
    <property type="entry name" value="Ribosomal_L2_N"/>
    <property type="match status" value="1"/>
</dbReference>
<dbReference type="InterPro" id="IPR014726">
    <property type="entry name" value="Ribosomal_uL2_dom3"/>
</dbReference>
<dbReference type="OrthoDB" id="268576at2759"/>
<dbReference type="InterPro" id="IPR022666">
    <property type="entry name" value="Ribosomal_uL2_RNA-bd_dom"/>
</dbReference>
<organism evidence="7 8">
    <name type="scientific">Naematelia encephala</name>
    <dbReference type="NCBI Taxonomy" id="71784"/>
    <lineage>
        <taxon>Eukaryota</taxon>
        <taxon>Fungi</taxon>
        <taxon>Dikarya</taxon>
        <taxon>Basidiomycota</taxon>
        <taxon>Agaricomycotina</taxon>
        <taxon>Tremellomycetes</taxon>
        <taxon>Tremellales</taxon>
        <taxon>Naemateliaceae</taxon>
        <taxon>Naematelia</taxon>
    </lineage>
</organism>
<protein>
    <submittedName>
        <fullName evidence="7">Translation protein SH3-like domain-containing protein</fullName>
    </submittedName>
</protein>
<dbReference type="InParanoid" id="A0A1Y2BJ78"/>
<dbReference type="SUPFAM" id="SSF50249">
    <property type="entry name" value="Nucleic acid-binding proteins"/>
    <property type="match status" value="1"/>
</dbReference>
<feature type="domain" description="Large ribosomal subunit protein uL2 RNA-binding" evidence="6">
    <location>
        <begin position="111"/>
        <end position="215"/>
    </location>
</feature>
<dbReference type="InterPro" id="IPR008991">
    <property type="entry name" value="Translation_prot_SH3-like_sf"/>
</dbReference>
<evidence type="ECO:0000259" key="5">
    <source>
        <dbReference type="SMART" id="SM01382"/>
    </source>
</evidence>
<dbReference type="InterPro" id="IPR012340">
    <property type="entry name" value="NA-bd_OB-fold"/>
</dbReference>
<feature type="region of interest" description="Disordered" evidence="4">
    <location>
        <begin position="383"/>
        <end position="403"/>
    </location>
</feature>
<dbReference type="PANTHER" id="PTHR13691">
    <property type="entry name" value="RIBOSOMAL PROTEIN L2"/>
    <property type="match status" value="1"/>
</dbReference>
<gene>
    <name evidence="7" type="ORF">BCR39DRAFT_515012</name>
</gene>
<evidence type="ECO:0000256" key="2">
    <source>
        <dbReference type="ARBA" id="ARBA00022980"/>
    </source>
</evidence>
<dbReference type="GO" id="GO:0032543">
    <property type="term" value="P:mitochondrial translation"/>
    <property type="evidence" value="ECO:0007669"/>
    <property type="project" value="TreeGrafter"/>
</dbReference>
<feature type="domain" description="Large ribosomal subunit protein uL2 C-terminal" evidence="5">
    <location>
        <begin position="254"/>
        <end position="410"/>
    </location>
</feature>
<evidence type="ECO:0000259" key="6">
    <source>
        <dbReference type="SMART" id="SM01383"/>
    </source>
</evidence>
<reference evidence="7 8" key="1">
    <citation type="submission" date="2016-07" db="EMBL/GenBank/DDBJ databases">
        <title>Pervasive Adenine N6-methylation of Active Genes in Fungi.</title>
        <authorList>
            <consortium name="DOE Joint Genome Institute"/>
            <person name="Mondo S.J."/>
            <person name="Dannebaum R.O."/>
            <person name="Kuo R.C."/>
            <person name="Labutti K."/>
            <person name="Haridas S."/>
            <person name="Kuo A."/>
            <person name="Salamov A."/>
            <person name="Ahrendt S.R."/>
            <person name="Lipzen A."/>
            <person name="Sullivan W."/>
            <person name="Andreopoulos W.B."/>
            <person name="Clum A."/>
            <person name="Lindquist E."/>
            <person name="Daum C."/>
            <person name="Ramamoorthy G.K."/>
            <person name="Gryganskyi A."/>
            <person name="Culley D."/>
            <person name="Magnuson J.K."/>
            <person name="James T.Y."/>
            <person name="O'Malley M.A."/>
            <person name="Stajich J.E."/>
            <person name="Spatafora J.W."/>
            <person name="Visel A."/>
            <person name="Grigoriev I.V."/>
        </authorList>
    </citation>
    <scope>NUCLEOTIDE SEQUENCE [LARGE SCALE GENOMIC DNA]</scope>
    <source>
        <strain evidence="7 8">68-887.2</strain>
    </source>
</reference>
<name>A0A1Y2BJ78_9TREE</name>
<dbReference type="SMART" id="SM01382">
    <property type="entry name" value="Ribosomal_L2_C"/>
    <property type="match status" value="1"/>
</dbReference>